<protein>
    <submittedName>
        <fullName evidence="1">Uncharacterized protein</fullName>
    </submittedName>
</protein>
<gene>
    <name evidence="1" type="ORF">GWK48_06670</name>
</gene>
<dbReference type="OrthoDB" id="34470at2157"/>
<sequence>MESDFYRTALIRNFLAKTIKDIDVTLQEATEDDKYRVCSLSKDELDSLLNETVENIVGEDLEATRRGLIIEKIILWCQSK</sequence>
<dbReference type="AlphaFoldDB" id="A0A6N0NXI5"/>
<keyword evidence="2" id="KW-1185">Reference proteome</keyword>
<dbReference type="EMBL" id="CP049074">
    <property type="protein sequence ID" value="QKR00098.1"/>
    <property type="molecule type" value="Genomic_DNA"/>
</dbReference>
<proteinExistence type="predicted"/>
<accession>A0A6N0NXI5</accession>
<name>A0A6N0NXI5_9CREN</name>
<dbReference type="KEGG" id="mten:GWK48_06670"/>
<evidence type="ECO:0000313" key="1">
    <source>
        <dbReference type="EMBL" id="QKR00098.1"/>
    </source>
</evidence>
<evidence type="ECO:0000313" key="2">
    <source>
        <dbReference type="Proteomes" id="UP000509301"/>
    </source>
</evidence>
<dbReference type="RefSeq" id="WP_174630751.1">
    <property type="nucleotide sequence ID" value="NZ_CP049074.1"/>
</dbReference>
<organism evidence="1 2">
    <name type="scientific">Metallosphaera tengchongensis</name>
    <dbReference type="NCBI Taxonomy" id="1532350"/>
    <lineage>
        <taxon>Archaea</taxon>
        <taxon>Thermoproteota</taxon>
        <taxon>Thermoprotei</taxon>
        <taxon>Sulfolobales</taxon>
        <taxon>Sulfolobaceae</taxon>
        <taxon>Metallosphaera</taxon>
    </lineage>
</organism>
<dbReference type="Proteomes" id="UP000509301">
    <property type="component" value="Chromosome"/>
</dbReference>
<dbReference type="GeneID" id="55641618"/>
<reference evidence="1 2" key="1">
    <citation type="submission" date="2020-02" db="EMBL/GenBank/DDBJ databases">
        <title>Comparative genome analysis reveals the metabolism and evolution of the thermophilic archaeal genus Metallosphaera.</title>
        <authorList>
            <person name="Jiang C."/>
        </authorList>
    </citation>
    <scope>NUCLEOTIDE SEQUENCE [LARGE SCALE GENOMIC DNA]</scope>
    <source>
        <strain evidence="1 2">Ric-A</strain>
    </source>
</reference>